<dbReference type="RefSeq" id="XP_073909549.1">
    <property type="nucleotide sequence ID" value="XM_074053448.1"/>
</dbReference>
<proteinExistence type="predicted"/>
<reference evidence="2" key="1">
    <citation type="submission" date="2025-08" db="UniProtKB">
        <authorList>
            <consortium name="RefSeq"/>
        </authorList>
    </citation>
    <scope>IDENTIFICATION</scope>
</reference>
<protein>
    <submittedName>
        <fullName evidence="2">Tripartite motif-containing protein 75-like</fullName>
    </submittedName>
</protein>
<dbReference type="Proteomes" id="UP001732720">
    <property type="component" value="Chromosome 14"/>
</dbReference>
<evidence type="ECO:0000313" key="1">
    <source>
        <dbReference type="Proteomes" id="UP001732720"/>
    </source>
</evidence>
<organism evidence="1 2">
    <name type="scientific">Castor canadensis</name>
    <name type="common">American beaver</name>
    <dbReference type="NCBI Taxonomy" id="51338"/>
    <lineage>
        <taxon>Eukaryota</taxon>
        <taxon>Metazoa</taxon>
        <taxon>Chordata</taxon>
        <taxon>Craniata</taxon>
        <taxon>Vertebrata</taxon>
        <taxon>Euteleostomi</taxon>
        <taxon>Mammalia</taxon>
        <taxon>Eutheria</taxon>
        <taxon>Euarchontoglires</taxon>
        <taxon>Glires</taxon>
        <taxon>Rodentia</taxon>
        <taxon>Castorimorpha</taxon>
        <taxon>Castoridae</taxon>
        <taxon>Castor</taxon>
    </lineage>
</organism>
<sequence length="446" mass="51531">MAFASSLAKLQQQASCSFCLNYLSDPVTIDCGHNFCRSCIQQCWEGLQDILPCPDCLHHCFDTVKPNTQLRHIVDIVMQLPATPIKEPLCERHSEVLDLFCENDLELLCPQCRAVSDHYNHDLIPISKAAASYQKKLKNHMCHLRKQLENAEMECELQVSKSIKLMLKIRNWRKKLQLEFRQFNHFMGRQQVAVKTRLLSKVKVGEEKLEANRSEISGHISTLKNLWSEMRDKCLQTDLDLLGGVRNLYSRYRNIRPPAVSSYQLNESCPLPPHFFGLQKMISTFQVDLTLNRRMAHPTLMISKDLKSVKLDARSPYSILYSSSSYAVVQSQERFKSGRYFWQVEVRGTGSWSLGVHNELSSKRFMLPYQDSGCWQVEQDTNSQHDQQVSRFGVFLDYELGEVSFYNLISRSCLCNFSSKFTETLVPFFSIKYSSKCLTISLVREE</sequence>
<accession>A0AC58KXA1</accession>
<gene>
    <name evidence="2" type="primary">LOC109698610</name>
</gene>
<name>A0AC58KXA1_CASCN</name>
<evidence type="ECO:0000313" key="2">
    <source>
        <dbReference type="RefSeq" id="XP_073909549.1"/>
    </source>
</evidence>
<keyword evidence="1" id="KW-1185">Reference proteome</keyword>